<accession>A0A6L6U8P8</accession>
<dbReference type="GO" id="GO:0015562">
    <property type="term" value="F:efflux transmembrane transporter activity"/>
    <property type="evidence" value="ECO:0007669"/>
    <property type="project" value="TreeGrafter"/>
</dbReference>
<dbReference type="NCBIfam" id="TIGR01730">
    <property type="entry name" value="RND_mfp"/>
    <property type="match status" value="1"/>
</dbReference>
<proteinExistence type="inferred from homology"/>
<dbReference type="PANTHER" id="PTHR30469">
    <property type="entry name" value="MULTIDRUG RESISTANCE PROTEIN MDTA"/>
    <property type="match status" value="1"/>
</dbReference>
<organism evidence="5 6">
    <name type="scientific">Winogradskyella endarachnes</name>
    <dbReference type="NCBI Taxonomy" id="2681965"/>
    <lineage>
        <taxon>Bacteria</taxon>
        <taxon>Pseudomonadati</taxon>
        <taxon>Bacteroidota</taxon>
        <taxon>Flavobacteriia</taxon>
        <taxon>Flavobacteriales</taxon>
        <taxon>Flavobacteriaceae</taxon>
        <taxon>Winogradskyella</taxon>
    </lineage>
</organism>
<dbReference type="InterPro" id="IPR058792">
    <property type="entry name" value="Beta-barrel_RND_2"/>
</dbReference>
<sequence length="368" mass="40423">MFYLKKLRSKEHQAVIIMKNSLKFSVTLSLLVLVIACKNEQEQENTKKIKSVATAIAESVDYQREVFATGRVSLSKEVKLSFKTGGIIAQVFVDEGQRVQPGQTLARLKLDEIKAQTDNASLQYNKVQRDLDRTQALFKDSVATLEQLQNAKTQVQAARNSLESAGFNLRYSEIKAPYKGIVLTKLADENELVGSGNPVFYFGALSNTKRIIVNLTAREIGKIALGNSARVVFDALPDLVFKGKVTEKNEIADMQTNTFSVEISLDDPDGVLYSGFVGKAYIAVAGVKTAIKIPIDALKYAQGEQAAVFVLRNGIAQKKDVNVFTIDGKYILLKDGLEIGDEVITEGVGYIKQGDSLTTRTNKQNSAQ</sequence>
<feature type="domain" description="Multidrug resistance protein MdtA-like C-terminal permuted SH3" evidence="4">
    <location>
        <begin position="290"/>
        <end position="349"/>
    </location>
</feature>
<dbReference type="InterPro" id="IPR058627">
    <property type="entry name" value="MdtA-like_C"/>
</dbReference>
<evidence type="ECO:0000313" key="6">
    <source>
        <dbReference type="Proteomes" id="UP000478208"/>
    </source>
</evidence>
<dbReference type="Gene3D" id="2.40.420.20">
    <property type="match status" value="1"/>
</dbReference>
<evidence type="ECO:0000313" key="5">
    <source>
        <dbReference type="EMBL" id="MUU78643.1"/>
    </source>
</evidence>
<comment type="similarity">
    <text evidence="1">Belongs to the membrane fusion protein (MFP) (TC 8.A.1) family.</text>
</comment>
<feature type="domain" description="CusB-like beta-barrel" evidence="3">
    <location>
        <begin position="218"/>
        <end position="279"/>
    </location>
</feature>
<dbReference type="PANTHER" id="PTHR30469:SF15">
    <property type="entry name" value="HLYD FAMILY OF SECRETION PROTEINS"/>
    <property type="match status" value="1"/>
</dbReference>
<evidence type="ECO:0000259" key="3">
    <source>
        <dbReference type="Pfam" id="PF25954"/>
    </source>
</evidence>
<dbReference type="Gene3D" id="1.10.287.470">
    <property type="entry name" value="Helix hairpin bin"/>
    <property type="match status" value="1"/>
</dbReference>
<dbReference type="GO" id="GO:1990281">
    <property type="term" value="C:efflux pump complex"/>
    <property type="evidence" value="ECO:0007669"/>
    <property type="project" value="TreeGrafter"/>
</dbReference>
<evidence type="ECO:0000256" key="2">
    <source>
        <dbReference type="SAM" id="Coils"/>
    </source>
</evidence>
<keyword evidence="6" id="KW-1185">Reference proteome</keyword>
<dbReference type="SUPFAM" id="SSF111369">
    <property type="entry name" value="HlyD-like secretion proteins"/>
    <property type="match status" value="1"/>
</dbReference>
<dbReference type="AlphaFoldDB" id="A0A6L6U8P8"/>
<dbReference type="Pfam" id="PF25967">
    <property type="entry name" value="RND-MFP_C"/>
    <property type="match status" value="1"/>
</dbReference>
<dbReference type="Gene3D" id="2.40.30.170">
    <property type="match status" value="1"/>
</dbReference>
<evidence type="ECO:0000256" key="1">
    <source>
        <dbReference type="ARBA" id="ARBA00009477"/>
    </source>
</evidence>
<protein>
    <submittedName>
        <fullName evidence="5">Efflux RND transporter periplasmic adaptor subunit</fullName>
    </submittedName>
</protein>
<dbReference type="Gene3D" id="2.40.50.100">
    <property type="match status" value="1"/>
</dbReference>
<dbReference type="Pfam" id="PF25954">
    <property type="entry name" value="Beta-barrel_RND_2"/>
    <property type="match status" value="1"/>
</dbReference>
<name>A0A6L6U8P8_9FLAO</name>
<dbReference type="EMBL" id="WOWS01000003">
    <property type="protein sequence ID" value="MUU78643.1"/>
    <property type="molecule type" value="Genomic_DNA"/>
</dbReference>
<feature type="coiled-coil region" evidence="2">
    <location>
        <begin position="110"/>
        <end position="165"/>
    </location>
</feature>
<dbReference type="Proteomes" id="UP000478208">
    <property type="component" value="Unassembled WGS sequence"/>
</dbReference>
<evidence type="ECO:0000259" key="4">
    <source>
        <dbReference type="Pfam" id="PF25967"/>
    </source>
</evidence>
<gene>
    <name evidence="5" type="ORF">GN138_09320</name>
</gene>
<reference evidence="5 6" key="1">
    <citation type="submission" date="2019-12" db="EMBL/GenBank/DDBJ databases">
        <authorList>
            <person name="Li J."/>
        </authorList>
    </citation>
    <scope>NUCLEOTIDE SEQUENCE [LARGE SCALE GENOMIC DNA]</scope>
    <source>
        <strain evidence="5 6">HL2-2</strain>
    </source>
</reference>
<dbReference type="InterPro" id="IPR006143">
    <property type="entry name" value="RND_pump_MFP"/>
</dbReference>
<comment type="caution">
    <text evidence="5">The sequence shown here is derived from an EMBL/GenBank/DDBJ whole genome shotgun (WGS) entry which is preliminary data.</text>
</comment>
<keyword evidence="2" id="KW-0175">Coiled coil</keyword>